<organism evidence="2 4">
    <name type="scientific">Acrobeloides nanus</name>
    <dbReference type="NCBI Taxonomy" id="290746"/>
    <lineage>
        <taxon>Eukaryota</taxon>
        <taxon>Metazoa</taxon>
        <taxon>Ecdysozoa</taxon>
        <taxon>Nematoda</taxon>
        <taxon>Chromadorea</taxon>
        <taxon>Rhabditida</taxon>
        <taxon>Tylenchina</taxon>
        <taxon>Cephalobomorpha</taxon>
        <taxon>Cephaloboidea</taxon>
        <taxon>Cephalobidae</taxon>
        <taxon>Acrobeloides</taxon>
    </lineage>
</organism>
<accession>A0A914CRG3</accession>
<sequence>MHFNDIKDNLVYYYPKNLTFFGLDIFKYQKPPYLSQEQVHHVIQNTTNEQKEELIKAYDAGDKTAKMSKFVFPTMVALFLTGIMTNRSKQRSTKGFLYALPILVGNTAWVFHESWWGNTYSRYIRPVIDKAYNDQHLPK</sequence>
<keyword evidence="1" id="KW-0472">Membrane</keyword>
<keyword evidence="1" id="KW-1133">Transmembrane helix</keyword>
<evidence type="ECO:0000313" key="2">
    <source>
        <dbReference type="Proteomes" id="UP000887540"/>
    </source>
</evidence>
<protein>
    <submittedName>
        <fullName evidence="3 4">Uncharacterized protein</fullName>
    </submittedName>
</protein>
<keyword evidence="1" id="KW-0812">Transmembrane</keyword>
<reference evidence="3 4" key="1">
    <citation type="submission" date="2022-11" db="UniProtKB">
        <authorList>
            <consortium name="WormBaseParasite"/>
        </authorList>
    </citation>
    <scope>IDENTIFICATION</scope>
</reference>
<evidence type="ECO:0000256" key="1">
    <source>
        <dbReference type="SAM" id="Phobius"/>
    </source>
</evidence>
<dbReference type="AlphaFoldDB" id="A0A914CRG3"/>
<dbReference type="Proteomes" id="UP000887540">
    <property type="component" value="Unplaced"/>
</dbReference>
<dbReference type="WBParaSite" id="ACRNAN_scaffold13018.g31016.t1">
    <property type="protein sequence ID" value="ACRNAN_scaffold13018.g31016.t1"/>
    <property type="gene ID" value="ACRNAN_scaffold13018.g31016"/>
</dbReference>
<proteinExistence type="predicted"/>
<keyword evidence="2" id="KW-1185">Reference proteome</keyword>
<feature type="transmembrane region" description="Helical" evidence="1">
    <location>
        <begin position="96"/>
        <end position="112"/>
    </location>
</feature>
<dbReference type="WBParaSite" id="ACRNAN_Path_1038.g3976.t1">
    <property type="protein sequence ID" value="ACRNAN_Path_1038.g3976.t1"/>
    <property type="gene ID" value="ACRNAN_Path_1038.g3976"/>
</dbReference>
<evidence type="ECO:0000313" key="3">
    <source>
        <dbReference type="WBParaSite" id="ACRNAN_Path_1038.g3976.t1"/>
    </source>
</evidence>
<name>A0A914CRG3_9BILA</name>
<evidence type="ECO:0000313" key="4">
    <source>
        <dbReference type="WBParaSite" id="ACRNAN_scaffold13018.g31016.t1"/>
    </source>
</evidence>